<dbReference type="AlphaFoldDB" id="A0AAX3YPQ2"/>
<evidence type="ECO:0000313" key="2">
    <source>
        <dbReference type="EMBL" id="WLF51492.1"/>
    </source>
</evidence>
<protein>
    <submittedName>
        <fullName evidence="2">Uncharacterized protein</fullName>
    </submittedName>
</protein>
<organism evidence="2 3">
    <name type="scientific">Rhodococcus opacus</name>
    <name type="common">Nocardia opaca</name>
    <dbReference type="NCBI Taxonomy" id="37919"/>
    <lineage>
        <taxon>Bacteria</taxon>
        <taxon>Bacillati</taxon>
        <taxon>Actinomycetota</taxon>
        <taxon>Actinomycetes</taxon>
        <taxon>Mycobacteriales</taxon>
        <taxon>Nocardiaceae</taxon>
        <taxon>Rhodococcus</taxon>
    </lineage>
</organism>
<accession>A0AAX3YPQ2</accession>
<name>A0AAX3YPQ2_RHOOP</name>
<keyword evidence="1" id="KW-1133">Transmembrane helix</keyword>
<dbReference type="EMBL" id="CP130955">
    <property type="protein sequence ID" value="WLF51492.1"/>
    <property type="molecule type" value="Genomic_DNA"/>
</dbReference>
<geneLocation type="plasmid" evidence="2 3">
    <name>pRho-VOC14-C86</name>
</geneLocation>
<feature type="transmembrane region" description="Helical" evidence="1">
    <location>
        <begin position="23"/>
        <end position="45"/>
    </location>
</feature>
<keyword evidence="2" id="KW-0614">Plasmid</keyword>
<reference evidence="2" key="1">
    <citation type="submission" date="2023-07" db="EMBL/GenBank/DDBJ databases">
        <title>Genomic analysis of Rhodococcus opacus VOC-14 with glycol ethers degradation activity.</title>
        <authorList>
            <person name="Narkevich D.A."/>
            <person name="Hlushen A.M."/>
            <person name="Akhremchuk A.E."/>
            <person name="Sikolenko M.A."/>
            <person name="Valentovich L.N."/>
        </authorList>
    </citation>
    <scope>NUCLEOTIDE SEQUENCE</scope>
    <source>
        <strain evidence="2">VOC-14</strain>
        <plasmid evidence="2">pRho-VOC14-C86</plasmid>
    </source>
</reference>
<proteinExistence type="predicted"/>
<dbReference type="RefSeq" id="WP_304710672.1">
    <property type="nucleotide sequence ID" value="NZ_CP130955.1"/>
</dbReference>
<keyword evidence="1" id="KW-0472">Membrane</keyword>
<gene>
    <name evidence="2" type="ORF">Q5707_39090</name>
</gene>
<keyword evidence="1" id="KW-0812">Transmembrane</keyword>
<evidence type="ECO:0000256" key="1">
    <source>
        <dbReference type="SAM" id="Phobius"/>
    </source>
</evidence>
<evidence type="ECO:0000313" key="3">
    <source>
        <dbReference type="Proteomes" id="UP001231166"/>
    </source>
</evidence>
<sequence length="253" mass="28536">MSKAEWVGQSLGNFWSVFFSAEWFANVGLPLLLAILAIVIAWRSLGHQIGHDRKMVREERRRSFAMKFAGEARSAARELELLKEEFTESTTVESVQKFVDSVELITVRLDEAEHDLRAAIGEGPATRAAETISSICRTWMAVIDPADPVWVEPGDRRQNTAYAVRLEISEHSAGTAWYRLTTLARLLDSWDGAERQPQVSWEGVQLVPITANMSNLSEVLDAHMRWAAPVQQEARDRMREMAGWARGSDHSED</sequence>
<dbReference type="Proteomes" id="UP001231166">
    <property type="component" value="Plasmid pRho-VOC14-C86"/>
</dbReference>